<comment type="subcellular location">
    <subcellularLocation>
        <location evidence="1">Cell membrane</location>
        <topology evidence="1">Multi-pass membrane protein</topology>
    </subcellularLocation>
</comment>
<keyword evidence="6" id="KW-1133">Transmembrane helix</keyword>
<evidence type="ECO:0000256" key="1">
    <source>
        <dbReference type="ARBA" id="ARBA00004651"/>
    </source>
</evidence>
<dbReference type="NCBIfam" id="TIGR00711">
    <property type="entry name" value="efflux_EmrB"/>
    <property type="match status" value="1"/>
</dbReference>
<name>A0A221VYM7_9PSEU</name>
<keyword evidence="5" id="KW-0812">Transmembrane</keyword>
<dbReference type="Proteomes" id="UP000204221">
    <property type="component" value="Chromosome"/>
</dbReference>
<dbReference type="Pfam" id="PF07690">
    <property type="entry name" value="MFS_1"/>
    <property type="match status" value="2"/>
</dbReference>
<proteinExistence type="inferred from homology"/>
<evidence type="ECO:0000256" key="4">
    <source>
        <dbReference type="ARBA" id="ARBA00022475"/>
    </source>
</evidence>
<dbReference type="PANTHER" id="PTHR23501">
    <property type="entry name" value="MAJOR FACILITATOR SUPERFAMILY"/>
    <property type="match status" value="1"/>
</dbReference>
<dbReference type="InterPro" id="IPR004638">
    <property type="entry name" value="EmrB-like"/>
</dbReference>
<dbReference type="GO" id="GO:0022857">
    <property type="term" value="F:transmembrane transporter activity"/>
    <property type="evidence" value="ECO:0007669"/>
    <property type="project" value="InterPro"/>
</dbReference>
<keyword evidence="4" id="KW-1003">Cell membrane</keyword>
<sequence length="669" mass="71115">MADIGSATTAPPVSGRRVPLAIGTLMLAMLLAALDQTIVATALPTIVGDLGGLSHISWVVTAYILAATAFTPLWGKLGDQYGRKHLFQIAILIFLGGSALCGLAQEMSHLIGARAVQGLGGGGLMVLTQASVGDIVSPRQRGRYQGFFGATFGVASVAGPLLGGFVVDHLTWHWVFYINLPLGILAMIVIGLVLPAGTTREKHRIDYLGTALLAGIAVTLVLVTSWGGTRWPWGSPVIIGLAIGALGLLVLWVTTERRAAEPVLPLRLFSDRVFSVAVAIAFIVGFAMFGALTYLPLFLQVVHGVSPTLSGVHLLPMVGGLFVTSVISGRLITRHGRYRLFPIVGTGLVTIAMALLSTMTAQTSTLVMSLYFFLLGFGLGGVLQVLVIAVQNSAPYPDLGAVTSGNTFFRSIGGSFGVSLFGAVFADRLAAALAAAGHRSPLPPGTDAQRLQSDPDAVHSLPPDQARQAIDAYADAIADVFLVATPVAAVAFLLTWFLREVPLREATSTADLGESVGAAPATLTSRERLDRALAQHADRDLRRDYYRRLATNAGVDLPPGSCWLLCSLYRAGPGTGTELARRANTTVAAGRPFAQRLIDDRLTSVHDDILVLTEQGAQVAERLLEACRQSLEDFLRDWSPRLHPELREMLAIRARELLGHEIDRPADVS</sequence>
<dbReference type="PANTHER" id="PTHR23501:SF197">
    <property type="entry name" value="COMD"/>
    <property type="match status" value="1"/>
</dbReference>
<dbReference type="InterPro" id="IPR036259">
    <property type="entry name" value="MFS_trans_sf"/>
</dbReference>
<dbReference type="GO" id="GO:0005886">
    <property type="term" value="C:plasma membrane"/>
    <property type="evidence" value="ECO:0007669"/>
    <property type="project" value="UniProtKB-SubCell"/>
</dbReference>
<dbReference type="PROSITE" id="PS50850">
    <property type="entry name" value="MFS"/>
    <property type="match status" value="1"/>
</dbReference>
<dbReference type="PRINTS" id="PR01035">
    <property type="entry name" value="TCRTETA"/>
</dbReference>
<dbReference type="InterPro" id="IPR020846">
    <property type="entry name" value="MFS_dom"/>
</dbReference>
<protein>
    <submittedName>
        <fullName evidence="8">Multidrug resistance protein 3</fullName>
    </submittedName>
</protein>
<dbReference type="SUPFAM" id="SSF103473">
    <property type="entry name" value="MFS general substrate transporter"/>
    <property type="match status" value="2"/>
</dbReference>
<evidence type="ECO:0000256" key="6">
    <source>
        <dbReference type="ARBA" id="ARBA00022989"/>
    </source>
</evidence>
<evidence type="ECO:0000256" key="5">
    <source>
        <dbReference type="ARBA" id="ARBA00022692"/>
    </source>
</evidence>
<dbReference type="RefSeq" id="WP_093940259.1">
    <property type="nucleotide sequence ID" value="NZ_CP022521.1"/>
</dbReference>
<evidence type="ECO:0000313" key="8">
    <source>
        <dbReference type="EMBL" id="ASO18607.1"/>
    </source>
</evidence>
<keyword evidence="9" id="KW-1185">Reference proteome</keyword>
<comment type="similarity">
    <text evidence="2">Belongs to the major facilitator superfamily. TCR/Tet family.</text>
</comment>
<keyword evidence="3" id="KW-0813">Transport</keyword>
<dbReference type="Gene3D" id="1.20.1720.10">
    <property type="entry name" value="Multidrug resistance protein D"/>
    <property type="match status" value="1"/>
</dbReference>
<gene>
    <name evidence="8" type="primary">bmr2</name>
    <name evidence="8" type="ORF">AHOG_04760</name>
</gene>
<dbReference type="Gene3D" id="1.20.1250.20">
    <property type="entry name" value="MFS general substrate transporter like domains"/>
    <property type="match status" value="1"/>
</dbReference>
<dbReference type="InterPro" id="IPR011701">
    <property type="entry name" value="MFS"/>
</dbReference>
<dbReference type="AlphaFoldDB" id="A0A221VYM7"/>
<organism evidence="8 9">
    <name type="scientific">Actinoalloteichus hoggarensis</name>
    <dbReference type="NCBI Taxonomy" id="1470176"/>
    <lineage>
        <taxon>Bacteria</taxon>
        <taxon>Bacillati</taxon>
        <taxon>Actinomycetota</taxon>
        <taxon>Actinomycetes</taxon>
        <taxon>Pseudonocardiales</taxon>
        <taxon>Pseudonocardiaceae</taxon>
        <taxon>Actinoalloteichus</taxon>
    </lineage>
</organism>
<evidence type="ECO:0000256" key="3">
    <source>
        <dbReference type="ARBA" id="ARBA00022448"/>
    </source>
</evidence>
<accession>A0A221VYM7</accession>
<dbReference type="InterPro" id="IPR001958">
    <property type="entry name" value="Tet-R_TetA/multi-R_MdtG-like"/>
</dbReference>
<dbReference type="OrthoDB" id="7375466at2"/>
<dbReference type="SUPFAM" id="SSF46785">
    <property type="entry name" value="Winged helix' DNA-binding domain"/>
    <property type="match status" value="1"/>
</dbReference>
<dbReference type="FunFam" id="1.20.1720.10:FF:000004">
    <property type="entry name" value="EmrB/QacA family drug resistance transporter"/>
    <property type="match status" value="1"/>
</dbReference>
<dbReference type="InterPro" id="IPR036388">
    <property type="entry name" value="WH-like_DNA-bd_sf"/>
</dbReference>
<evidence type="ECO:0000256" key="7">
    <source>
        <dbReference type="ARBA" id="ARBA00023136"/>
    </source>
</evidence>
<keyword evidence="7" id="KW-0472">Membrane</keyword>
<dbReference type="EMBL" id="CP022521">
    <property type="protein sequence ID" value="ASO18607.1"/>
    <property type="molecule type" value="Genomic_DNA"/>
</dbReference>
<evidence type="ECO:0000313" key="9">
    <source>
        <dbReference type="Proteomes" id="UP000204221"/>
    </source>
</evidence>
<dbReference type="Gene3D" id="1.10.10.10">
    <property type="entry name" value="Winged helix-like DNA-binding domain superfamily/Winged helix DNA-binding domain"/>
    <property type="match status" value="1"/>
</dbReference>
<dbReference type="KEGG" id="ahg:AHOG_04760"/>
<dbReference type="CDD" id="cd17502">
    <property type="entry name" value="MFS_Azr1_MDR_like"/>
    <property type="match status" value="1"/>
</dbReference>
<dbReference type="InterPro" id="IPR036390">
    <property type="entry name" value="WH_DNA-bd_sf"/>
</dbReference>
<evidence type="ECO:0000256" key="2">
    <source>
        <dbReference type="ARBA" id="ARBA00007520"/>
    </source>
</evidence>
<reference evidence="8 9" key="1">
    <citation type="submission" date="2017-07" db="EMBL/GenBank/DDBJ databases">
        <title>Complete genome sequence of Actinoalloteichus hoggarensis DSM 45943, type strain of Actinoalloteichus hoggarensis.</title>
        <authorList>
            <person name="Ruckert C."/>
            <person name="Nouioui I."/>
            <person name="Willmese J."/>
            <person name="van Wezel G."/>
            <person name="Klenk H.-P."/>
            <person name="Kalinowski J."/>
            <person name="Zotchev S.B."/>
        </authorList>
    </citation>
    <scope>NUCLEOTIDE SEQUENCE [LARGE SCALE GENOMIC DNA]</scope>
    <source>
        <strain evidence="8 9">DSM 45943</strain>
    </source>
</reference>